<evidence type="ECO:0000313" key="2">
    <source>
        <dbReference type="EMBL" id="CAH0552503.1"/>
    </source>
</evidence>
<accession>A0A9P0FE02</accession>
<dbReference type="EMBL" id="OV121134">
    <property type="protein sequence ID" value="CAH0552503.1"/>
    <property type="molecule type" value="Genomic_DNA"/>
</dbReference>
<evidence type="ECO:0000256" key="1">
    <source>
        <dbReference type="SAM" id="MobiDB-lite"/>
    </source>
</evidence>
<feature type="compositionally biased region" description="Low complexity" evidence="1">
    <location>
        <begin position="200"/>
        <end position="217"/>
    </location>
</feature>
<evidence type="ECO:0000313" key="3">
    <source>
        <dbReference type="Proteomes" id="UP001154078"/>
    </source>
</evidence>
<organism evidence="2 3">
    <name type="scientific">Brassicogethes aeneus</name>
    <name type="common">Rape pollen beetle</name>
    <name type="synonym">Meligethes aeneus</name>
    <dbReference type="NCBI Taxonomy" id="1431903"/>
    <lineage>
        <taxon>Eukaryota</taxon>
        <taxon>Metazoa</taxon>
        <taxon>Ecdysozoa</taxon>
        <taxon>Arthropoda</taxon>
        <taxon>Hexapoda</taxon>
        <taxon>Insecta</taxon>
        <taxon>Pterygota</taxon>
        <taxon>Neoptera</taxon>
        <taxon>Endopterygota</taxon>
        <taxon>Coleoptera</taxon>
        <taxon>Polyphaga</taxon>
        <taxon>Cucujiformia</taxon>
        <taxon>Nitidulidae</taxon>
        <taxon>Meligethinae</taxon>
        <taxon>Brassicogethes</taxon>
    </lineage>
</organism>
<feature type="region of interest" description="Disordered" evidence="1">
    <location>
        <begin position="198"/>
        <end position="236"/>
    </location>
</feature>
<keyword evidence="3" id="KW-1185">Reference proteome</keyword>
<proteinExistence type="predicted"/>
<dbReference type="OrthoDB" id="8057780at2759"/>
<reference evidence="2" key="1">
    <citation type="submission" date="2021-12" db="EMBL/GenBank/DDBJ databases">
        <authorList>
            <person name="King R."/>
        </authorList>
    </citation>
    <scope>NUCLEOTIDE SEQUENCE</scope>
</reference>
<name>A0A9P0FE02_BRAAE</name>
<dbReference type="Proteomes" id="UP001154078">
    <property type="component" value="Chromosome 3"/>
</dbReference>
<dbReference type="PANTHER" id="PTHR46113:SF1">
    <property type="entry name" value="PEPTIDASE M17 LEUCYL AMINOPEPTIDASE N-TERMINAL DOMAIN-CONTAINING PROTEIN"/>
    <property type="match status" value="1"/>
</dbReference>
<dbReference type="PANTHER" id="PTHR46113">
    <property type="entry name" value="SNAC DOMAIN-CONTAINING PROTEIN"/>
    <property type="match status" value="1"/>
</dbReference>
<protein>
    <submittedName>
        <fullName evidence="2">Uncharacterized protein</fullName>
    </submittedName>
</protein>
<gene>
    <name evidence="2" type="ORF">MELIAE_LOCUS4714</name>
</gene>
<dbReference type="AlphaFoldDB" id="A0A9P0FE02"/>
<sequence length="676" mass="78463">MLKATRSNTKIYLIGSKKSEILGSKLPCNRQVLSTFFYYHRTLRKTIRDSSRAVIKEVKTFWSKARIPIREEQHAIAKLEKLHGSWNLLKKSSKRKSATQRLKEQNFIDTLEDLFDIAHADALTLIKIEEDRNFLIAQREKKRRGCIMGRDKVLHLKECKAEKRKKEYQLRCEREEQRKYTNSSSEFVSDVLRTSTDLGSDSSYNSDNNFSISSNYNKQMPEKEKVQKRKKVRGTGSTSLITPHLAATLDRANISDRKATFIVTATLQSLGQNVANIPLSRSSLRRARQNARAKLSTNIKNNLQAQGPFIVHWDGKLLHPTIKNVTDSSSNDEDFAKDQDFKWSYPLQNEQKKQKPEEKSSQMRVPLTNIAKIADMTAIQDEIQGVLEFAEKQLEVIQPREDYREILELLIIFLGGTPPRGVRFRSPGALHHARWMAKILYSLKLWMFRGQFKLTLQEEKALKDICIFIIRIYLKNWFGAPLPIQAPRNDLKLLKQLKEYEEKNLTVSQIALEKWKRHLWYLSDHLVALAFFDMGISPEEKERMVIALHENQGEAEPSKRANIINLQKPINGMTIANFVTTNTVFFFRNLGIDMEFLQMKPEKWAMQKSYQDGLEIVKNLRVVNDNAERGVALIEAYSSTITKNEEQKQCLLQVVQEHRQRYPDCNKKTIVKPFDF</sequence>